<reference evidence="2 3" key="1">
    <citation type="submission" date="2016-10" db="EMBL/GenBank/DDBJ databases">
        <authorList>
            <person name="de Groot N.N."/>
        </authorList>
    </citation>
    <scope>NUCLEOTIDE SEQUENCE [LARGE SCALE GENOMIC DNA]</scope>
    <source>
        <strain evidence="2 3">JCM 21544</strain>
    </source>
</reference>
<feature type="chain" id="PRO_5011718707" evidence="1">
    <location>
        <begin position="24"/>
        <end position="444"/>
    </location>
</feature>
<dbReference type="InterPro" id="IPR059226">
    <property type="entry name" value="Choice_anch_Q_dom"/>
</dbReference>
<gene>
    <name evidence="2" type="ORF">SAMN05216186_102266</name>
</gene>
<dbReference type="InterPro" id="IPR026457">
    <property type="entry name" value="CSLREA_Nterm"/>
</dbReference>
<dbReference type="AlphaFoldDB" id="A0A1G8VN10"/>
<feature type="signal peptide" evidence="1">
    <location>
        <begin position="1"/>
        <end position="23"/>
    </location>
</feature>
<keyword evidence="1" id="KW-0732">Signal</keyword>
<evidence type="ECO:0000256" key="1">
    <source>
        <dbReference type="SAM" id="SignalP"/>
    </source>
</evidence>
<name>A0A1G8VN10_9PSED</name>
<dbReference type="SUPFAM" id="SSF51126">
    <property type="entry name" value="Pectin lyase-like"/>
    <property type="match status" value="1"/>
</dbReference>
<dbReference type="NCBIfam" id="TIGR04214">
    <property type="entry name" value="CSLREA_Nterm"/>
    <property type="match status" value="1"/>
</dbReference>
<dbReference type="Proteomes" id="UP000198706">
    <property type="component" value="Unassembled WGS sequence"/>
</dbReference>
<organism evidence="2 3">
    <name type="scientific">Pseudomonas indica</name>
    <dbReference type="NCBI Taxonomy" id="137658"/>
    <lineage>
        <taxon>Bacteria</taxon>
        <taxon>Pseudomonadati</taxon>
        <taxon>Pseudomonadota</taxon>
        <taxon>Gammaproteobacteria</taxon>
        <taxon>Pseudomonadales</taxon>
        <taxon>Pseudomonadaceae</taxon>
        <taxon>Pseudomonas</taxon>
    </lineage>
</organism>
<dbReference type="NCBIfam" id="NF041518">
    <property type="entry name" value="choice_anch_Q"/>
    <property type="match status" value="1"/>
</dbReference>
<dbReference type="RefSeq" id="WP_084334907.1">
    <property type="nucleotide sequence ID" value="NZ_FNFD01000002.1"/>
</dbReference>
<proteinExistence type="predicted"/>
<accession>A0A1G8VN10</accession>
<dbReference type="EMBL" id="FNFD01000002">
    <property type="protein sequence ID" value="SDJ66580.1"/>
    <property type="molecule type" value="Genomic_DNA"/>
</dbReference>
<dbReference type="STRING" id="137658.SAMN05216186_102266"/>
<evidence type="ECO:0000313" key="2">
    <source>
        <dbReference type="EMBL" id="SDJ66580.1"/>
    </source>
</evidence>
<evidence type="ECO:0000313" key="3">
    <source>
        <dbReference type="Proteomes" id="UP000198706"/>
    </source>
</evidence>
<dbReference type="InterPro" id="IPR011050">
    <property type="entry name" value="Pectin_lyase_fold/virulence"/>
</dbReference>
<protein>
    <submittedName>
        <fullName evidence="2">CSLREA domain-containing protein</fullName>
    </submittedName>
</protein>
<sequence>MRTLLTAALPLAAFALGASPSFANQELEVTTTADSLDGLCNIHCSLRDAIQVANERPGEDLIRLPEGDYQIAIQDPDGTEEDDNQSGDLDITDALTIRGFGSASRILGGGFSRLIEVQAGAHVKLMYLTLERGHAKDAGGGVENHGHLLLRRVRIYDNHATPPESVDPDPVIEHGRGGGIANYGELEIYLSLFSRNGSAGNVSDDGENGRGGAIFNRGNLYVRESEFSQNGSGTGGGIYNEGKADISRSLFLQSSSGEFSGGLAIGNAAGGDLLLTNSTISGHRGSVLYNEGLSPEQVGKVRLVNVTIANNQGIGLFNRGEATVRNSLFVGNSDPYNDWAPYNCVNYGKFYRYSASGLMLEIGDRTCSADLYIDPTLTYSQVIEPLADNGGATRTHALRPGSLAIDAGIGSCTRHDQRRMPRPEDGDGDGVALCDLGAYERAVP</sequence>
<keyword evidence="3" id="KW-1185">Reference proteome</keyword>